<dbReference type="EMBL" id="FJ092712">
    <property type="protein sequence ID" value="AFG62895.1"/>
    <property type="molecule type" value="Genomic_DNA"/>
</dbReference>
<evidence type="ECO:0000313" key="2">
    <source>
        <dbReference type="EMBL" id="AFG62895.1"/>
    </source>
</evidence>
<evidence type="ECO:0000256" key="1">
    <source>
        <dbReference type="SAM" id="SignalP"/>
    </source>
</evidence>
<sequence length="78" mass="8455">SRFMAVTLSVQPFLAAAVVGSARNPDTVGFLPINTKLKMAGRVRVLHFFTHHAQASADCEIRIESDDGSVRSFHCNGP</sequence>
<evidence type="ECO:0008006" key="3">
    <source>
        <dbReference type="Google" id="ProtNLM"/>
    </source>
</evidence>
<dbReference type="AlphaFoldDB" id="H9WLK2"/>
<proteinExistence type="predicted"/>
<feature type="non-terminal residue" evidence="2">
    <location>
        <position position="1"/>
    </location>
</feature>
<feature type="signal peptide" evidence="1">
    <location>
        <begin position="1"/>
        <end position="22"/>
    </location>
</feature>
<feature type="chain" id="PRO_5003623895" description="Late embryogenesis abundant protein LEA-2 subgroup domain-containing protein" evidence="1">
    <location>
        <begin position="23"/>
        <end position="78"/>
    </location>
</feature>
<gene>
    <name evidence="2" type="ORF">2_2934_01</name>
</gene>
<protein>
    <recommendedName>
        <fullName evidence="3">Late embryogenesis abundant protein LEA-2 subgroup domain-containing protein</fullName>
    </recommendedName>
</protein>
<reference evidence="2" key="1">
    <citation type="submission" date="2008-08" db="EMBL/GenBank/DDBJ databases">
        <title>Nucleotide Diversity and Divergence in the Loblolly Pine Gene Space.</title>
        <authorList>
            <person name="Neale D.B."/>
            <person name="Wegrzyn J.L."/>
            <person name="Lee J.M."/>
            <person name="Eckert A.J."/>
            <person name="Liechty J.D."/>
            <person name="Stevens K.A."/>
            <person name="Langley C.H."/>
        </authorList>
    </citation>
    <scope>NUCLEOTIDE SEQUENCE</scope>
    <source>
        <strain evidence="2">5465</strain>
        <tissue evidence="2">Megagametophyte</tissue>
    </source>
</reference>
<organism evidence="2">
    <name type="scientific">Pinus taeda</name>
    <name type="common">Loblolly pine</name>
    <dbReference type="NCBI Taxonomy" id="3352"/>
    <lineage>
        <taxon>Eukaryota</taxon>
        <taxon>Viridiplantae</taxon>
        <taxon>Streptophyta</taxon>
        <taxon>Embryophyta</taxon>
        <taxon>Tracheophyta</taxon>
        <taxon>Spermatophyta</taxon>
        <taxon>Pinopsida</taxon>
        <taxon>Pinidae</taxon>
        <taxon>Conifers I</taxon>
        <taxon>Pinales</taxon>
        <taxon>Pinaceae</taxon>
        <taxon>Pinus</taxon>
        <taxon>Pinus subgen. Pinus</taxon>
    </lineage>
</organism>
<keyword evidence="1" id="KW-0732">Signal</keyword>
<accession>H9WLK2</accession>
<name>H9WLK2_PINTA</name>